<dbReference type="EMBL" id="JALLAZ020001075">
    <property type="protein sequence ID" value="KAL3781253.1"/>
    <property type="molecule type" value="Genomic_DNA"/>
</dbReference>
<keyword evidence="3" id="KW-1185">Reference proteome</keyword>
<feature type="region of interest" description="Disordered" evidence="1">
    <location>
        <begin position="218"/>
        <end position="273"/>
    </location>
</feature>
<dbReference type="AlphaFoldDB" id="A0ABD3P0D0"/>
<feature type="compositionally biased region" description="Basic residues" evidence="1">
    <location>
        <begin position="218"/>
        <end position="229"/>
    </location>
</feature>
<sequence>MIKPLFLSAAIVASHSRFRLPSAAAMSTSTSSSSAANNNKECGGEGRSAIIFLHGLGDVSETYPAGWSSLEDDLPDIRRRLGTCTTSSPAPTIGLSINGGMTLGYIFRIPPHRARPFVLFCFVLFCRLNIPPPFIRPPEKEMPGWFDLYDWPIGLDAKDDRDGYCPRGDGREAGERNGNTFSQGGRRAPGGVPSTGDKAPFAGCVCLSGWLTLGRTSRRSRTTYRGRRRSSGDTDDGTTRSYSAAGARRGEAARGRGDVGRTTVPMGHSSHPNEMRSMAEFLERVLFPSK</sequence>
<comment type="caution">
    <text evidence="2">The sequence shown here is derived from an EMBL/GenBank/DDBJ whole genome shotgun (WGS) entry which is preliminary data.</text>
</comment>
<evidence type="ECO:0000313" key="2">
    <source>
        <dbReference type="EMBL" id="KAL3781253.1"/>
    </source>
</evidence>
<organism evidence="2 3">
    <name type="scientific">Stephanodiscus triporus</name>
    <dbReference type="NCBI Taxonomy" id="2934178"/>
    <lineage>
        <taxon>Eukaryota</taxon>
        <taxon>Sar</taxon>
        <taxon>Stramenopiles</taxon>
        <taxon>Ochrophyta</taxon>
        <taxon>Bacillariophyta</taxon>
        <taxon>Coscinodiscophyceae</taxon>
        <taxon>Thalassiosirophycidae</taxon>
        <taxon>Stephanodiscales</taxon>
        <taxon>Stephanodiscaceae</taxon>
        <taxon>Stephanodiscus</taxon>
    </lineage>
</organism>
<name>A0ABD3P0D0_9STRA</name>
<evidence type="ECO:0000256" key="1">
    <source>
        <dbReference type="SAM" id="MobiDB-lite"/>
    </source>
</evidence>
<evidence type="ECO:0008006" key="4">
    <source>
        <dbReference type="Google" id="ProtNLM"/>
    </source>
</evidence>
<dbReference type="Gene3D" id="3.40.50.1820">
    <property type="entry name" value="alpha/beta hydrolase"/>
    <property type="match status" value="1"/>
</dbReference>
<accession>A0ABD3P0D0</accession>
<gene>
    <name evidence="2" type="ORF">ACHAW5_003420</name>
</gene>
<dbReference type="Proteomes" id="UP001530315">
    <property type="component" value="Unassembled WGS sequence"/>
</dbReference>
<feature type="compositionally biased region" description="Basic and acidic residues" evidence="1">
    <location>
        <begin position="248"/>
        <end position="259"/>
    </location>
</feature>
<proteinExistence type="predicted"/>
<feature type="compositionally biased region" description="Basic and acidic residues" evidence="1">
    <location>
        <begin position="162"/>
        <end position="175"/>
    </location>
</feature>
<dbReference type="InterPro" id="IPR029058">
    <property type="entry name" value="AB_hydrolase_fold"/>
</dbReference>
<reference evidence="2 3" key="1">
    <citation type="submission" date="2024-10" db="EMBL/GenBank/DDBJ databases">
        <title>Updated reference genomes for cyclostephanoid diatoms.</title>
        <authorList>
            <person name="Roberts W.R."/>
            <person name="Alverson A.J."/>
        </authorList>
    </citation>
    <scope>NUCLEOTIDE SEQUENCE [LARGE SCALE GENOMIC DNA]</scope>
    <source>
        <strain evidence="2 3">AJA276-08</strain>
    </source>
</reference>
<feature type="region of interest" description="Disordered" evidence="1">
    <location>
        <begin position="162"/>
        <end position="195"/>
    </location>
</feature>
<protein>
    <recommendedName>
        <fullName evidence="4">Phospholipase/carboxylesterase/thioesterase domain-containing protein</fullName>
    </recommendedName>
</protein>
<evidence type="ECO:0000313" key="3">
    <source>
        <dbReference type="Proteomes" id="UP001530315"/>
    </source>
</evidence>